<dbReference type="NCBIfam" id="TIGR02532">
    <property type="entry name" value="IV_pilin_GFxxxE"/>
    <property type="match status" value="1"/>
</dbReference>
<dbReference type="AlphaFoldDB" id="A0A242AA51"/>
<gene>
    <name evidence="3" type="ORF">A5886_002861</name>
</gene>
<evidence type="ECO:0000313" key="3">
    <source>
        <dbReference type="EMBL" id="OTN77760.1"/>
    </source>
</evidence>
<reference evidence="3 4" key="1">
    <citation type="submission" date="2017-05" db="EMBL/GenBank/DDBJ databases">
        <title>The Genome Sequence of Enterococcus sp. 8G7_MSG3316.</title>
        <authorList>
            <consortium name="The Broad Institute Genomics Platform"/>
            <consortium name="The Broad Institute Genomic Center for Infectious Diseases"/>
            <person name="Earl A."/>
            <person name="Manson A."/>
            <person name="Schwartman J."/>
            <person name="Gilmore M."/>
            <person name="Abouelleil A."/>
            <person name="Cao P."/>
            <person name="Chapman S."/>
            <person name="Cusick C."/>
            <person name="Shea T."/>
            <person name="Young S."/>
            <person name="Neafsey D."/>
            <person name="Nusbaum C."/>
            <person name="Birren B."/>
        </authorList>
    </citation>
    <scope>NUCLEOTIDE SEQUENCE [LARGE SCALE GENOMIC DNA]</scope>
    <source>
        <strain evidence="3 4">8G7_MSG3316</strain>
    </source>
</reference>
<evidence type="ECO:0000256" key="2">
    <source>
        <dbReference type="ARBA" id="ARBA00023287"/>
    </source>
</evidence>
<dbReference type="EMBL" id="NGKU01000001">
    <property type="protein sequence ID" value="OTN77760.1"/>
    <property type="molecule type" value="Genomic_DNA"/>
</dbReference>
<evidence type="ECO:0008006" key="5">
    <source>
        <dbReference type="Google" id="ProtNLM"/>
    </source>
</evidence>
<protein>
    <recommendedName>
        <fullName evidence="5">Prepilin-type N-terminal cleavage/methylation domain-containing protein</fullName>
    </recommendedName>
</protein>
<accession>A0A242AA51</accession>
<dbReference type="STRING" id="1834191.A5886_002861"/>
<dbReference type="OrthoDB" id="2199641at2"/>
<evidence type="ECO:0000256" key="1">
    <source>
        <dbReference type="ARBA" id="ARBA00004241"/>
    </source>
</evidence>
<dbReference type="GO" id="GO:0030420">
    <property type="term" value="P:establishment of competence for transformation"/>
    <property type="evidence" value="ECO:0007669"/>
    <property type="project" value="UniProtKB-KW"/>
</dbReference>
<dbReference type="Proteomes" id="UP000195043">
    <property type="component" value="Unassembled WGS sequence"/>
</dbReference>
<dbReference type="InterPro" id="IPR012902">
    <property type="entry name" value="N_methyl_site"/>
</dbReference>
<dbReference type="PIRSF" id="PIRSF021292">
    <property type="entry name" value="Competence_ComGD"/>
    <property type="match status" value="1"/>
</dbReference>
<keyword evidence="2" id="KW-0178">Competence</keyword>
<dbReference type="GO" id="GO:0009986">
    <property type="term" value="C:cell surface"/>
    <property type="evidence" value="ECO:0007669"/>
    <property type="project" value="UniProtKB-SubCell"/>
</dbReference>
<dbReference type="NCBIfam" id="NF040982">
    <property type="entry name" value="ComGD"/>
    <property type="match status" value="1"/>
</dbReference>
<dbReference type="InterPro" id="IPR016785">
    <property type="entry name" value="ComGD"/>
</dbReference>
<dbReference type="RefSeq" id="WP_086275751.1">
    <property type="nucleotide sequence ID" value="NZ_NGKU01000001.1"/>
</dbReference>
<comment type="subcellular location">
    <subcellularLocation>
        <location evidence="1">Cell surface</location>
    </subcellularLocation>
</comment>
<sequence>MVLYKGFTLIESLLALSVVSVFILLPVLAIDNYQKQIEVVGFCGRLEKGLYTAQQTAIIDQRQTRVAYTSGTDAAVHFQSTITGELRLSSIEVPEPLEVRSFPTILFNSSSGNNSSFPRIILYWPEKDQTITYKFLFGSGRYEKVIE</sequence>
<name>A0A242AA51_9ENTE</name>
<keyword evidence="4" id="KW-1185">Reference proteome</keyword>
<dbReference type="PROSITE" id="PS00409">
    <property type="entry name" value="PROKAR_NTER_METHYL"/>
    <property type="match status" value="1"/>
</dbReference>
<evidence type="ECO:0000313" key="4">
    <source>
        <dbReference type="Proteomes" id="UP000195043"/>
    </source>
</evidence>
<comment type="caution">
    <text evidence="3">The sequence shown here is derived from an EMBL/GenBank/DDBJ whole genome shotgun (WGS) entry which is preliminary data.</text>
</comment>
<proteinExistence type="predicted"/>
<organism evidence="3 4">
    <name type="scientific">Candidatus Enterococcus testudinis</name>
    <dbReference type="NCBI Taxonomy" id="1834191"/>
    <lineage>
        <taxon>Bacteria</taxon>
        <taxon>Bacillati</taxon>
        <taxon>Bacillota</taxon>
        <taxon>Bacilli</taxon>
        <taxon>Lactobacillales</taxon>
        <taxon>Enterococcaceae</taxon>
        <taxon>Enterococcus</taxon>
    </lineage>
</organism>